<dbReference type="Pfam" id="PF13536">
    <property type="entry name" value="EmrE"/>
    <property type="match status" value="1"/>
</dbReference>
<evidence type="ECO:0000313" key="2">
    <source>
        <dbReference type="EMBL" id="SMC02222.1"/>
    </source>
</evidence>
<dbReference type="AlphaFoldDB" id="A0A1W1W7Q0"/>
<dbReference type="InterPro" id="IPR032713">
    <property type="entry name" value="EmrE"/>
</dbReference>
<reference evidence="3" key="1">
    <citation type="submission" date="2017-04" db="EMBL/GenBank/DDBJ databases">
        <authorList>
            <person name="Varghese N."/>
            <person name="Submissions S."/>
        </authorList>
    </citation>
    <scope>NUCLEOTIDE SEQUENCE [LARGE SCALE GENOMIC DNA]</scope>
    <source>
        <strain evidence="3">DSM 9293</strain>
    </source>
</reference>
<dbReference type="STRING" id="28034.BFX07_03130"/>
<feature type="transmembrane region" description="Helical" evidence="1">
    <location>
        <begin position="219"/>
        <end position="237"/>
    </location>
</feature>
<sequence length="313" mass="34313">MKAIGLGVLASLFFASTFVVNQLMAVHGGSWLFSSSLRYFYTVPLFLLWVLLQRELGSLFRLMRKNIWPWIIWGTVGFGLFYGPLTYAAQYGPSWAIAATFQLTIVFGSLLVPVTTHQPIPWRSLWPSVLILLGIFIVQWHGQLSMSGQQVGSFVAVMVAALAYPLGNREMMAWTQGQVHAPARIFGMTLGSLPFWIVLAAIGMKTVGPPPVWQWEQTFIVAMASGVIATALFFGATDQAHGHPVILAKIEATQSMEIVFTVVLAQIFHLSGTLRGYDELGIGLVIAGMIWHSLKAPLPMAVSTVQKSKSSSD</sequence>
<evidence type="ECO:0000313" key="3">
    <source>
        <dbReference type="Proteomes" id="UP000192660"/>
    </source>
</evidence>
<gene>
    <name evidence="2" type="ORF">SAMN00768000_0441</name>
</gene>
<dbReference type="OrthoDB" id="3457556at2"/>
<feature type="transmembrane region" description="Helical" evidence="1">
    <location>
        <begin position="95"/>
        <end position="112"/>
    </location>
</feature>
<name>A0A1W1W7Q0_SULTA</name>
<organism evidence="2 3">
    <name type="scientific">Sulfobacillus thermosulfidooxidans (strain DSM 9293 / VKM B-1269 / AT-1)</name>
    <dbReference type="NCBI Taxonomy" id="929705"/>
    <lineage>
        <taxon>Bacteria</taxon>
        <taxon>Bacillati</taxon>
        <taxon>Bacillota</taxon>
        <taxon>Clostridia</taxon>
        <taxon>Eubacteriales</taxon>
        <taxon>Clostridiales Family XVII. Incertae Sedis</taxon>
        <taxon>Sulfobacillus</taxon>
    </lineage>
</organism>
<dbReference type="SUPFAM" id="SSF103481">
    <property type="entry name" value="Multidrug resistance efflux transporter EmrE"/>
    <property type="match status" value="1"/>
</dbReference>
<dbReference type="EMBL" id="FWWY01000001">
    <property type="protein sequence ID" value="SMC02222.1"/>
    <property type="molecule type" value="Genomic_DNA"/>
</dbReference>
<feature type="transmembrane region" description="Helical" evidence="1">
    <location>
        <begin position="31"/>
        <end position="52"/>
    </location>
</feature>
<proteinExistence type="predicted"/>
<feature type="transmembrane region" description="Helical" evidence="1">
    <location>
        <begin position="185"/>
        <end position="207"/>
    </location>
</feature>
<feature type="transmembrane region" description="Helical" evidence="1">
    <location>
        <begin position="124"/>
        <end position="141"/>
    </location>
</feature>
<feature type="transmembrane region" description="Helical" evidence="1">
    <location>
        <begin position="67"/>
        <end position="89"/>
    </location>
</feature>
<dbReference type="RefSeq" id="WP_020376314.1">
    <property type="nucleotide sequence ID" value="NZ_FWWY01000001.1"/>
</dbReference>
<keyword evidence="1" id="KW-1133">Transmembrane helix</keyword>
<protein>
    <submittedName>
        <fullName evidence="2">Putative multidrug resistance efflux transporter</fullName>
    </submittedName>
</protein>
<dbReference type="Proteomes" id="UP000192660">
    <property type="component" value="Unassembled WGS sequence"/>
</dbReference>
<keyword evidence="1" id="KW-0472">Membrane</keyword>
<feature type="transmembrane region" description="Helical" evidence="1">
    <location>
        <begin position="147"/>
        <end position="164"/>
    </location>
</feature>
<evidence type="ECO:0000256" key="1">
    <source>
        <dbReference type="SAM" id="Phobius"/>
    </source>
</evidence>
<keyword evidence="3" id="KW-1185">Reference proteome</keyword>
<accession>A0A1W1W7Q0</accession>
<dbReference type="InterPro" id="IPR037185">
    <property type="entry name" value="EmrE-like"/>
</dbReference>
<keyword evidence="1" id="KW-0812">Transmembrane</keyword>